<proteinExistence type="predicted"/>
<organism evidence="1">
    <name type="scientific">uncultured Caudovirales phage</name>
    <dbReference type="NCBI Taxonomy" id="2100421"/>
    <lineage>
        <taxon>Viruses</taxon>
        <taxon>Duplodnaviria</taxon>
        <taxon>Heunggongvirae</taxon>
        <taxon>Uroviricota</taxon>
        <taxon>Caudoviricetes</taxon>
        <taxon>Peduoviridae</taxon>
        <taxon>Maltschvirus</taxon>
        <taxon>Maltschvirus maltsch</taxon>
    </lineage>
</organism>
<dbReference type="EMBL" id="LR796233">
    <property type="protein sequence ID" value="CAB4128766.1"/>
    <property type="molecule type" value="Genomic_DNA"/>
</dbReference>
<name>A0A6J5L697_9CAUD</name>
<accession>A0A6J5L697</accession>
<protein>
    <submittedName>
        <fullName evidence="1">Uncharacterized protein</fullName>
    </submittedName>
</protein>
<gene>
    <name evidence="1" type="ORF">UFOVP112_72</name>
</gene>
<sequence>MIKVTKLDKRHTCYHIMKYHVEVTFDIWGKEPRIEKFKEWRNWCHEAFGPGCETKWIVIRAKPAGEEGQCMMESTTRWAWHTEYNEMRLYFKDDETLSAFMFQWSR</sequence>
<reference evidence="1" key="1">
    <citation type="submission" date="2020-04" db="EMBL/GenBank/DDBJ databases">
        <authorList>
            <person name="Chiriac C."/>
            <person name="Salcher M."/>
            <person name="Ghai R."/>
            <person name="Kavagutti S V."/>
        </authorList>
    </citation>
    <scope>NUCLEOTIDE SEQUENCE</scope>
</reference>
<evidence type="ECO:0000313" key="1">
    <source>
        <dbReference type="EMBL" id="CAB4128766.1"/>
    </source>
</evidence>